<dbReference type="EMBL" id="ANBP01000001">
    <property type="protein sequence ID" value="KAB7759747.1"/>
    <property type="molecule type" value="Genomic_DNA"/>
</dbReference>
<feature type="domain" description="DUF222" evidence="2">
    <location>
        <begin position="22"/>
        <end position="333"/>
    </location>
</feature>
<feature type="region of interest" description="Disordered" evidence="1">
    <location>
        <begin position="504"/>
        <end position="533"/>
    </location>
</feature>
<dbReference type="RefSeq" id="WP_061480815.1">
    <property type="nucleotide sequence ID" value="NZ_ANBO01000001.1"/>
</dbReference>
<gene>
    <name evidence="3" type="ORF">MPHL21000_01605</name>
</gene>
<feature type="compositionally biased region" description="Basic and acidic residues" evidence="1">
    <location>
        <begin position="520"/>
        <end position="533"/>
    </location>
</feature>
<dbReference type="Pfam" id="PF02720">
    <property type="entry name" value="DUF222"/>
    <property type="match status" value="1"/>
</dbReference>
<protein>
    <submittedName>
        <fullName evidence="3">HNH nuclease</fullName>
    </submittedName>
</protein>
<dbReference type="Proteomes" id="UP000325690">
    <property type="component" value="Unassembled WGS sequence"/>
</dbReference>
<evidence type="ECO:0000256" key="1">
    <source>
        <dbReference type="SAM" id="MobiDB-lite"/>
    </source>
</evidence>
<keyword evidence="4" id="KW-1185">Reference proteome</keyword>
<dbReference type="GeneID" id="74304845"/>
<organism evidence="3 4">
    <name type="scientific">Mycolicibacterium phlei DSM 43239 = CCUG 21000</name>
    <dbReference type="NCBI Taxonomy" id="1226750"/>
    <lineage>
        <taxon>Bacteria</taxon>
        <taxon>Bacillati</taxon>
        <taxon>Actinomycetota</taxon>
        <taxon>Actinomycetes</taxon>
        <taxon>Mycobacteriales</taxon>
        <taxon>Mycobacteriaceae</taxon>
        <taxon>Mycolicibacterium</taxon>
    </lineage>
</organism>
<proteinExistence type="predicted"/>
<accession>A0A5N5VG05</accession>
<name>A0A5N5VG05_MYCPH</name>
<evidence type="ECO:0000259" key="2">
    <source>
        <dbReference type="Pfam" id="PF02720"/>
    </source>
</evidence>
<evidence type="ECO:0000313" key="3">
    <source>
        <dbReference type="EMBL" id="KAB7759747.1"/>
    </source>
</evidence>
<reference evidence="3 4" key="1">
    <citation type="submission" date="2012-10" db="EMBL/GenBank/DDBJ databases">
        <title>The draft sequence of the Mycobacterium pheli genome.</title>
        <authorList>
            <person name="Pettersson B.M.F."/>
            <person name="Das S."/>
            <person name="Dasgupta S."/>
            <person name="Bhattacharya A."/>
            <person name="Kirsebom L.A."/>
        </authorList>
    </citation>
    <scope>NUCLEOTIDE SEQUENCE [LARGE SCALE GENOMIC DNA]</scope>
    <source>
        <strain evidence="3 4">CCUG 21000</strain>
    </source>
</reference>
<feature type="compositionally biased region" description="Basic residues" evidence="1">
    <location>
        <begin position="434"/>
        <end position="443"/>
    </location>
</feature>
<dbReference type="CDD" id="cd00085">
    <property type="entry name" value="HNHc"/>
    <property type="match status" value="1"/>
</dbReference>
<comment type="caution">
    <text evidence="3">The sequence shown here is derived from an EMBL/GenBank/DDBJ whole genome shotgun (WGS) entry which is preliminary data.</text>
</comment>
<dbReference type="AlphaFoldDB" id="A0A5N5VG05"/>
<dbReference type="InterPro" id="IPR003870">
    <property type="entry name" value="DUF222"/>
</dbReference>
<feature type="region of interest" description="Disordered" evidence="1">
    <location>
        <begin position="414"/>
        <end position="443"/>
    </location>
</feature>
<dbReference type="InterPro" id="IPR003615">
    <property type="entry name" value="HNH_nuc"/>
</dbReference>
<evidence type="ECO:0000313" key="4">
    <source>
        <dbReference type="Proteomes" id="UP000325690"/>
    </source>
</evidence>
<sequence length="533" mass="60840">MVEQEFELADPDGCVAVLEETRRDESRLMARQMTAIADLLAHRTAEAEGVDPDPGWSMITGFSRTVAEVGAALHMAPREANKVVACAEALDLRLPRIRDLLAEGHIDFASVRTIVTRTELVEQELIGALDRRLAERIRRWECWSHKRLVNAVDKVILTIDPDAAKERRARADGDRYMKITPQVDGTAKVQGRISATAAAVYERRMDQLVKTLCANDSRTMDQRRADAMQAIAENRTRLDCTCGSDDCPMRTEDPGPQRAVPVVINVIATEATVSGESEEPGYLEGFGVIDADTVRELTEDAKLRPLAEPTVTEERAHRYQPTPAVARWVRYRDLTCRFPFCDRKAAICDLDHTTPFNHEDPATGGLTVPSDLAAYCRQHHRLKTFLSGLDGWQDEQLADGTIVWRTPTGRVYRTTPDGPELFPQMRPDCTEPKPRRRNRQRERKARIARMRETLRAQRPVNAAQRNLDRARTKEIELRKWRNESRRWLLLFKGERKSRSPFARWINDPFEPEDLTPDWRPPPDPEPRFDEPPF</sequence>